<sequence>SSLDAFFKYRHNITTVHFALTISHFL</sequence>
<accession>A0A1X7TGM0</accession>
<dbReference type="InParanoid" id="A0A1X7TGM0"/>
<reference evidence="1" key="1">
    <citation type="submission" date="2017-05" db="UniProtKB">
        <authorList>
            <consortium name="EnsemblMetazoa"/>
        </authorList>
    </citation>
    <scope>IDENTIFICATION</scope>
</reference>
<dbReference type="AlphaFoldDB" id="A0A1X7TGM0"/>
<protein>
    <submittedName>
        <fullName evidence="1">Uncharacterized protein</fullName>
    </submittedName>
</protein>
<proteinExistence type="predicted"/>
<name>A0A1X7TGM0_AMPQE</name>
<organism evidence="1">
    <name type="scientific">Amphimedon queenslandica</name>
    <name type="common">Sponge</name>
    <dbReference type="NCBI Taxonomy" id="400682"/>
    <lineage>
        <taxon>Eukaryota</taxon>
        <taxon>Metazoa</taxon>
        <taxon>Porifera</taxon>
        <taxon>Demospongiae</taxon>
        <taxon>Heteroscleromorpha</taxon>
        <taxon>Haplosclerida</taxon>
        <taxon>Niphatidae</taxon>
        <taxon>Amphimedon</taxon>
    </lineage>
</organism>
<dbReference type="EnsemblMetazoa" id="Aqu2.1.13597_001">
    <property type="protein sequence ID" value="Aqu2.1.13597_001"/>
    <property type="gene ID" value="Aqu2.1.13597"/>
</dbReference>
<evidence type="ECO:0000313" key="1">
    <source>
        <dbReference type="EnsemblMetazoa" id="Aqu2.1.13597_001"/>
    </source>
</evidence>